<accession>A0A917URC5</accession>
<reference evidence="1" key="2">
    <citation type="submission" date="2020-09" db="EMBL/GenBank/DDBJ databases">
        <authorList>
            <person name="Sun Q."/>
            <person name="Ohkuma M."/>
        </authorList>
    </citation>
    <scope>NUCLEOTIDE SEQUENCE</scope>
    <source>
        <strain evidence="1">JCM 30078</strain>
    </source>
</reference>
<reference evidence="1" key="1">
    <citation type="journal article" date="2014" name="Int. J. Syst. Evol. Microbiol.">
        <title>Complete genome sequence of Corynebacterium casei LMG S-19264T (=DSM 44701T), isolated from a smear-ripened cheese.</title>
        <authorList>
            <consortium name="US DOE Joint Genome Institute (JGI-PGF)"/>
            <person name="Walter F."/>
            <person name="Albersmeier A."/>
            <person name="Kalinowski J."/>
            <person name="Ruckert C."/>
        </authorList>
    </citation>
    <scope>NUCLEOTIDE SEQUENCE</scope>
    <source>
        <strain evidence="1">JCM 30078</strain>
    </source>
</reference>
<protein>
    <recommendedName>
        <fullName evidence="3">DUF2959 domain-containing protein</fullName>
    </recommendedName>
</protein>
<comment type="caution">
    <text evidence="1">The sequence shown here is derived from an EMBL/GenBank/DDBJ whole genome shotgun (WGS) entry which is preliminary data.</text>
</comment>
<evidence type="ECO:0000313" key="1">
    <source>
        <dbReference type="EMBL" id="GGJ79095.1"/>
    </source>
</evidence>
<name>A0A917URC5_9PSED</name>
<keyword evidence="2" id="KW-1185">Reference proteome</keyword>
<gene>
    <name evidence="1" type="ORF">GCM10009304_01220</name>
</gene>
<dbReference type="Proteomes" id="UP000635983">
    <property type="component" value="Unassembled WGS sequence"/>
</dbReference>
<dbReference type="EMBL" id="BMPO01000001">
    <property type="protein sequence ID" value="GGJ79095.1"/>
    <property type="molecule type" value="Genomic_DNA"/>
</dbReference>
<evidence type="ECO:0008006" key="3">
    <source>
        <dbReference type="Google" id="ProtNLM"/>
    </source>
</evidence>
<dbReference type="InterPro" id="IPR021342">
    <property type="entry name" value="DUF2959"/>
</dbReference>
<dbReference type="PROSITE" id="PS51257">
    <property type="entry name" value="PROKAR_LIPOPROTEIN"/>
    <property type="match status" value="1"/>
</dbReference>
<proteinExistence type="predicted"/>
<dbReference type="Pfam" id="PF11172">
    <property type="entry name" value="DUF2959"/>
    <property type="match status" value="1"/>
</dbReference>
<dbReference type="RefSeq" id="WP_188981209.1">
    <property type="nucleotide sequence ID" value="NZ_BMPO01000001.1"/>
</dbReference>
<sequence length="211" mass="24295">MRVFPYGCLLICLAVLSGCKSVYYDALERTGVSKQDLFVDRLEDTRKAQTNAQEQLERTIRSYRSLALFRAGNLPSRLEQLKGDYRTSDLRARNIRYHRQGVENVADDMFDEWEDTSSSNATLKPVRTRDIERMRDEYDDLHANLLKVDNRLSTLLGLLEEQISVLEQRPAPIPKDLSSAVAGIDARLREVETYIQRSNDQIDRLVGTLRD</sequence>
<dbReference type="AlphaFoldDB" id="A0A917URC5"/>
<evidence type="ECO:0000313" key="2">
    <source>
        <dbReference type="Proteomes" id="UP000635983"/>
    </source>
</evidence>
<organism evidence="1 2">
    <name type="scientific">Pseudomonas matsuisoli</name>
    <dbReference type="NCBI Taxonomy" id="1515666"/>
    <lineage>
        <taxon>Bacteria</taxon>
        <taxon>Pseudomonadati</taxon>
        <taxon>Pseudomonadota</taxon>
        <taxon>Gammaproteobacteria</taxon>
        <taxon>Pseudomonadales</taxon>
        <taxon>Pseudomonadaceae</taxon>
        <taxon>Pseudomonas</taxon>
    </lineage>
</organism>